<proteinExistence type="predicted"/>
<evidence type="ECO:0000313" key="3">
    <source>
        <dbReference type="EMBL" id="QQD23684.1"/>
    </source>
</evidence>
<sequence>MSVFDLDIDKQIKQHQQKIQELEALRITHEKKLEGVKEFAEQIQRLCNQNNLTEEELYVSRSEQIENWIVGMAKQDNPSSIYQNLRKHFARTAPRGPRAAKEEKTSSLPKPKLAVGTYEHPVSHQRVTKVKRNPRELDQWIEEFGFAVVRTWKKD</sequence>
<dbReference type="Proteomes" id="UP000596074">
    <property type="component" value="Chromosome"/>
</dbReference>
<evidence type="ECO:0000313" key="4">
    <source>
        <dbReference type="Proteomes" id="UP000596074"/>
    </source>
</evidence>
<accession>A0A9X7YNF1</accession>
<dbReference type="EMBL" id="CP046056">
    <property type="protein sequence ID" value="QQD23684.1"/>
    <property type="molecule type" value="Genomic_DNA"/>
</dbReference>
<protein>
    <submittedName>
        <fullName evidence="3">Uncharacterized protein</fullName>
    </submittedName>
</protein>
<organism evidence="3 4">
    <name type="scientific">Venatoribacter cucullus</name>
    <dbReference type="NCBI Taxonomy" id="2661630"/>
    <lineage>
        <taxon>Bacteria</taxon>
        <taxon>Pseudomonadati</taxon>
        <taxon>Pseudomonadota</taxon>
        <taxon>Gammaproteobacteria</taxon>
        <taxon>Oceanospirillales</taxon>
        <taxon>Oceanospirillaceae</taxon>
        <taxon>Venatoribacter</taxon>
    </lineage>
</organism>
<gene>
    <name evidence="3" type="ORF">GJQ55_03920</name>
</gene>
<keyword evidence="4" id="KW-1185">Reference proteome</keyword>
<name>A0A9X7YNF1_9GAMM</name>
<keyword evidence="1" id="KW-0175">Coiled coil</keyword>
<reference evidence="3 4" key="1">
    <citation type="submission" date="2019-11" db="EMBL/GenBank/DDBJ databases">
        <title>Venatorbacter sp. nov. a predator of Campylobacter and other Gram-negative bacteria.</title>
        <authorList>
            <person name="Saeedi A."/>
            <person name="Cummings N.J."/>
            <person name="Connerton I.F."/>
            <person name="Connerton P.L."/>
        </authorList>
    </citation>
    <scope>NUCLEOTIDE SEQUENCE [LARGE SCALE GENOMIC DNA]</scope>
    <source>
        <strain evidence="3">XL5</strain>
    </source>
</reference>
<feature type="coiled-coil region" evidence="1">
    <location>
        <begin position="12"/>
        <end position="56"/>
    </location>
</feature>
<evidence type="ECO:0000256" key="1">
    <source>
        <dbReference type="SAM" id="Coils"/>
    </source>
</evidence>
<evidence type="ECO:0000256" key="2">
    <source>
        <dbReference type="SAM" id="MobiDB-lite"/>
    </source>
</evidence>
<dbReference type="AlphaFoldDB" id="A0A9X7YNF1"/>
<dbReference type="RefSeq" id="WP_228346218.1">
    <property type="nucleotide sequence ID" value="NZ_CP046056.1"/>
</dbReference>
<dbReference type="KEGG" id="vcw:GJQ55_03920"/>
<feature type="region of interest" description="Disordered" evidence="2">
    <location>
        <begin position="91"/>
        <end position="120"/>
    </location>
</feature>